<protein>
    <submittedName>
        <fullName evidence="1">AAA domain (Dynein-related subfamily)</fullName>
    </submittedName>
</protein>
<dbReference type="SUPFAM" id="SSF52540">
    <property type="entry name" value="P-loop containing nucleoside triphosphate hydrolases"/>
    <property type="match status" value="1"/>
</dbReference>
<gene>
    <name evidence="1" type="ORF">DFSSTS7063_01112</name>
</gene>
<dbReference type="AlphaFoldDB" id="A0A564T5L8"/>
<organism evidence="1 2">
    <name type="scientific">Dorea formicigenerans</name>
    <dbReference type="NCBI Taxonomy" id="39486"/>
    <lineage>
        <taxon>Bacteria</taxon>
        <taxon>Bacillati</taxon>
        <taxon>Bacillota</taxon>
        <taxon>Clostridia</taxon>
        <taxon>Lachnospirales</taxon>
        <taxon>Lachnospiraceae</taxon>
        <taxon>Dorea</taxon>
    </lineage>
</organism>
<evidence type="ECO:0000313" key="1">
    <source>
        <dbReference type="EMBL" id="VUX02576.1"/>
    </source>
</evidence>
<dbReference type="InterPro" id="IPR027417">
    <property type="entry name" value="P-loop_NTPase"/>
</dbReference>
<accession>A0A564T5L8</accession>
<proteinExistence type="predicted"/>
<dbReference type="Proteomes" id="UP000358366">
    <property type="component" value="Unassembled WGS sequence"/>
</dbReference>
<name>A0A564T5L8_9FIRM</name>
<reference evidence="1 2" key="1">
    <citation type="submission" date="2019-07" db="EMBL/GenBank/DDBJ databases">
        <authorList>
            <person name="Hibberd C M."/>
            <person name="Gehrig L. J."/>
            <person name="Chang H.-W."/>
            <person name="Venkatesh S."/>
        </authorList>
    </citation>
    <scope>NUCLEOTIDE SEQUENCE [LARGE SCALE GENOMIC DNA]</scope>
    <source>
        <strain evidence="1">Dorea_formicigenerans_SSTS_Bg7063</strain>
    </source>
</reference>
<evidence type="ECO:0000313" key="2">
    <source>
        <dbReference type="Proteomes" id="UP000358366"/>
    </source>
</evidence>
<dbReference type="EMBL" id="CABHNI010000019">
    <property type="protein sequence ID" value="VUX02576.1"/>
    <property type="molecule type" value="Genomic_DNA"/>
</dbReference>
<dbReference type="Gene3D" id="3.40.50.300">
    <property type="entry name" value="P-loop containing nucleotide triphosphate hydrolases"/>
    <property type="match status" value="1"/>
</dbReference>
<sequence length="598" mass="67561">MAALYETWTFQEELPDLFQKLIHDLGRTKTSTKVSDCSQYNSLRAKSATLHAPTLRAILWLSGVFAGAETEGALGRQFGEGNTTNYYCMECKNGESRYALIYNWRNGKFKGCVQKADAVSVLPSIQEEQNIAERYIALLAFASTCYRTELYDMEFTQHFEKIMQILDMNEEIDEEEFLSSAYICCDNLYRRVESCIPLEDGGIPIGEPQFTNCEFIESYRLKSGLYGANQTEVGMFQLLTAKRQLTESTIGELKAFYYQGKEVEEKYQALIPKLPDDYKVNTATQEILSMIVNTPSRLFMMEGDSGSGKTTDTKIIAQLLGYPRFVFTCGPGTEEVSLMVSLVPNVDTAAKISESELPTYEDFQIDPASALAVLTGNYQVEIDEATAFREILNAAVQQGYKQAKMEKDFVKTESTIIQACRMPAVIEIQEVAMIEKPGTLTRLNALFDDDAKTDLLNGEVIERHPDTVVIMTTNMDYIGCQMFNESVLSRMHLVQHRKELSVEEMAERAIFKTGCKEKELIYQMAAAISKIKKYLRDKQIRGGVCGYRELENWVWNYMTSKDVLEAAVNAVISKVSPFPEERDTILSTFIEPAFEEAA</sequence>
<dbReference type="RefSeq" id="WP_144124024.1">
    <property type="nucleotide sequence ID" value="NZ_CABHNI010000019.1"/>
</dbReference>